<name>A0A9D1X682_9BACT</name>
<dbReference type="SUPFAM" id="SSF52096">
    <property type="entry name" value="ClpP/crotonase"/>
    <property type="match status" value="1"/>
</dbReference>
<dbReference type="Proteomes" id="UP000886740">
    <property type="component" value="Unassembled WGS sequence"/>
</dbReference>
<dbReference type="AlphaFoldDB" id="A0A9D1X682"/>
<dbReference type="GO" id="GO:0006508">
    <property type="term" value="P:proteolysis"/>
    <property type="evidence" value="ECO:0007669"/>
    <property type="project" value="InterPro"/>
</dbReference>
<reference evidence="3" key="2">
    <citation type="submission" date="2021-04" db="EMBL/GenBank/DDBJ databases">
        <authorList>
            <person name="Gilroy R."/>
        </authorList>
    </citation>
    <scope>NUCLEOTIDE SEQUENCE</scope>
    <source>
        <strain evidence="3">ChiGjej6B6-14162</strain>
    </source>
</reference>
<sequence>MRTILFLLCLSLVAPVRMAGAGEGLVADSLAVDSLVADFDYLVESLEATHPDPYSGFGGKVFFHKKANEVRNSLRTRPCATTEDFRERAMAFLSNLGDSHTTLSDLSPSLEAGRIVPIDLKCVSDGLIVRALPVGHKALLGSRLLGMNGLGMEELLAFVSRHDACENRYDQYYRLALRARTGPFAGPLFAGGTDTVAFDLLTPRQERVTLRLPLVDAPGRGRALAGIASLPDTTTIPGGHLSYGFLDDAGQVMYIRVKTINARDNFEYMYRNGWDFYSQLAYYYRNYMDRELPADTLAAIRELPSFTTVFADMLRAMKARKAPTLIIDLRGNSGGFTPIIQPTLYQLFGDRYLRTDMGTDYYQLISPLYLRKINMSLEAYNERYQTSYTLGDYTFGDDEGQDGETPVEAARQSFVEGSMSSDKAGLRALGGQPLYTPDHVYVLTDCETFSAAFHYAFYLWKMGATVVGIPSRQAPNTYMEQTPFELPYTRVKGSISNAIQIFLPAGDKRSRIFYPDLIPSYDDYRKYHFDQQSELLFLLDRVKRGEHPSPAGI</sequence>
<evidence type="ECO:0000313" key="3">
    <source>
        <dbReference type="EMBL" id="HIX73659.1"/>
    </source>
</evidence>
<proteinExistence type="predicted"/>
<dbReference type="Pfam" id="PF03572">
    <property type="entry name" value="Peptidase_S41"/>
    <property type="match status" value="1"/>
</dbReference>
<feature type="signal peptide" evidence="1">
    <location>
        <begin position="1"/>
        <end position="19"/>
    </location>
</feature>
<gene>
    <name evidence="3" type="ORF">H9977_01185</name>
</gene>
<reference evidence="3" key="1">
    <citation type="journal article" date="2021" name="PeerJ">
        <title>Extensive microbial diversity within the chicken gut microbiome revealed by metagenomics and culture.</title>
        <authorList>
            <person name="Gilroy R."/>
            <person name="Ravi A."/>
            <person name="Getino M."/>
            <person name="Pursley I."/>
            <person name="Horton D.L."/>
            <person name="Alikhan N.F."/>
            <person name="Baker D."/>
            <person name="Gharbi K."/>
            <person name="Hall N."/>
            <person name="Watson M."/>
            <person name="Adriaenssens E.M."/>
            <person name="Foster-Nyarko E."/>
            <person name="Jarju S."/>
            <person name="Secka A."/>
            <person name="Antonio M."/>
            <person name="Oren A."/>
            <person name="Chaudhuri R.R."/>
            <person name="La Ragione R."/>
            <person name="Hildebrand F."/>
            <person name="Pallen M.J."/>
        </authorList>
    </citation>
    <scope>NUCLEOTIDE SEQUENCE</scope>
    <source>
        <strain evidence="3">ChiGjej6B6-14162</strain>
    </source>
</reference>
<evidence type="ECO:0000259" key="2">
    <source>
        <dbReference type="Pfam" id="PF03572"/>
    </source>
</evidence>
<evidence type="ECO:0000313" key="4">
    <source>
        <dbReference type="Proteomes" id="UP000886740"/>
    </source>
</evidence>
<feature type="chain" id="PRO_5038898741" evidence="1">
    <location>
        <begin position="20"/>
        <end position="553"/>
    </location>
</feature>
<dbReference type="GO" id="GO:0008236">
    <property type="term" value="F:serine-type peptidase activity"/>
    <property type="evidence" value="ECO:0007669"/>
    <property type="project" value="InterPro"/>
</dbReference>
<accession>A0A9D1X682</accession>
<dbReference type="Gene3D" id="3.90.226.10">
    <property type="entry name" value="2-enoyl-CoA Hydratase, Chain A, domain 1"/>
    <property type="match status" value="1"/>
</dbReference>
<dbReference type="InterPro" id="IPR029045">
    <property type="entry name" value="ClpP/crotonase-like_dom_sf"/>
</dbReference>
<feature type="domain" description="Tail specific protease" evidence="2">
    <location>
        <begin position="303"/>
        <end position="470"/>
    </location>
</feature>
<dbReference type="InterPro" id="IPR005151">
    <property type="entry name" value="Tail-specific_protease"/>
</dbReference>
<dbReference type="EMBL" id="DXEL01000011">
    <property type="protein sequence ID" value="HIX73659.1"/>
    <property type="molecule type" value="Genomic_DNA"/>
</dbReference>
<evidence type="ECO:0000256" key="1">
    <source>
        <dbReference type="SAM" id="SignalP"/>
    </source>
</evidence>
<protein>
    <submittedName>
        <fullName evidence="3">Peptidase S41</fullName>
    </submittedName>
</protein>
<keyword evidence="1" id="KW-0732">Signal</keyword>
<organism evidence="3 4">
    <name type="scientific">Candidatus Parabacteroides intestinipullorum</name>
    <dbReference type="NCBI Taxonomy" id="2838723"/>
    <lineage>
        <taxon>Bacteria</taxon>
        <taxon>Pseudomonadati</taxon>
        <taxon>Bacteroidota</taxon>
        <taxon>Bacteroidia</taxon>
        <taxon>Bacteroidales</taxon>
        <taxon>Tannerellaceae</taxon>
        <taxon>Parabacteroides</taxon>
    </lineage>
</organism>
<comment type="caution">
    <text evidence="3">The sequence shown here is derived from an EMBL/GenBank/DDBJ whole genome shotgun (WGS) entry which is preliminary data.</text>
</comment>